<sequence length="139" mass="15434">MRPHGAWRRKKSATHSTDAYWSLVCPLWLYRQTDHGAVDEGCALFQLFALLQNPAPDSPKRRKQFDEQPSLDTAADSPGRGKQFPREQLGPHPPVGVIQAAGVETSFVTQESAAGFCALQAAKRNGWKMRKRCNKITSA</sequence>
<evidence type="ECO:0000313" key="3">
    <source>
        <dbReference type="Proteomes" id="UP000050761"/>
    </source>
</evidence>
<organism evidence="3 4">
    <name type="scientific">Heligmosomoides polygyrus</name>
    <name type="common">Parasitic roundworm</name>
    <dbReference type="NCBI Taxonomy" id="6339"/>
    <lineage>
        <taxon>Eukaryota</taxon>
        <taxon>Metazoa</taxon>
        <taxon>Ecdysozoa</taxon>
        <taxon>Nematoda</taxon>
        <taxon>Chromadorea</taxon>
        <taxon>Rhabditida</taxon>
        <taxon>Rhabditina</taxon>
        <taxon>Rhabditomorpha</taxon>
        <taxon>Strongyloidea</taxon>
        <taxon>Heligmosomidae</taxon>
        <taxon>Heligmosomoides</taxon>
    </lineage>
</organism>
<feature type="region of interest" description="Disordered" evidence="1">
    <location>
        <begin position="56"/>
        <end position="96"/>
    </location>
</feature>
<evidence type="ECO:0000313" key="2">
    <source>
        <dbReference type="EMBL" id="VDP00382.1"/>
    </source>
</evidence>
<accession>A0A183G0M7</accession>
<evidence type="ECO:0000313" key="4">
    <source>
        <dbReference type="WBParaSite" id="HPBE_0001465701-mRNA-1"/>
    </source>
</evidence>
<dbReference type="Proteomes" id="UP000050761">
    <property type="component" value="Unassembled WGS sequence"/>
</dbReference>
<reference evidence="2 3" key="1">
    <citation type="submission" date="2018-11" db="EMBL/GenBank/DDBJ databases">
        <authorList>
            <consortium name="Pathogen Informatics"/>
        </authorList>
    </citation>
    <scope>NUCLEOTIDE SEQUENCE [LARGE SCALE GENOMIC DNA]</scope>
</reference>
<name>A0A183G0M7_HELPZ</name>
<evidence type="ECO:0000256" key="1">
    <source>
        <dbReference type="SAM" id="MobiDB-lite"/>
    </source>
</evidence>
<protein>
    <submittedName>
        <fullName evidence="4">PALP domain-containing protein</fullName>
    </submittedName>
</protein>
<reference evidence="4" key="2">
    <citation type="submission" date="2019-09" db="UniProtKB">
        <authorList>
            <consortium name="WormBaseParasite"/>
        </authorList>
    </citation>
    <scope>IDENTIFICATION</scope>
</reference>
<gene>
    <name evidence="2" type="ORF">HPBE_LOCUS14658</name>
</gene>
<accession>A0A3P7ZJ66</accession>
<dbReference type="AlphaFoldDB" id="A0A183G0M7"/>
<dbReference type="WBParaSite" id="HPBE_0001465701-mRNA-1">
    <property type="protein sequence ID" value="HPBE_0001465701-mRNA-1"/>
    <property type="gene ID" value="HPBE_0001465701"/>
</dbReference>
<keyword evidence="3" id="KW-1185">Reference proteome</keyword>
<proteinExistence type="predicted"/>
<dbReference type="EMBL" id="UZAH01028471">
    <property type="protein sequence ID" value="VDP00382.1"/>
    <property type="molecule type" value="Genomic_DNA"/>
</dbReference>